<dbReference type="GO" id="GO:0015074">
    <property type="term" value="P:DNA integration"/>
    <property type="evidence" value="ECO:0007669"/>
    <property type="project" value="InterPro"/>
</dbReference>
<feature type="domain" description="Integrase catalytic" evidence="2">
    <location>
        <begin position="195"/>
        <end position="364"/>
    </location>
</feature>
<protein>
    <submittedName>
        <fullName evidence="3">Transposase</fullName>
    </submittedName>
</protein>
<reference evidence="3" key="1">
    <citation type="submission" date="2010-07" db="EMBL/GenBank/DDBJ databases">
        <authorList>
            <consortium name="CONSOLIDER consortium CSD2007-00005"/>
            <person name="Guazzaroni M.-E."/>
            <person name="Richter M."/>
            <person name="Garcia-Salamanca A."/>
            <person name="Yarza P."/>
            <person name="Ferrer M."/>
        </authorList>
    </citation>
    <scope>NUCLEOTIDE SEQUENCE</scope>
</reference>
<feature type="compositionally biased region" description="Basic and acidic residues" evidence="1">
    <location>
        <begin position="85"/>
        <end position="98"/>
    </location>
</feature>
<comment type="caution">
    <text evidence="3">The sequence shown here is derived from an EMBL/GenBank/DDBJ whole genome shotgun (WGS) entry which is preliminary data.</text>
</comment>
<dbReference type="Pfam" id="PF13683">
    <property type="entry name" value="rve_3"/>
    <property type="match status" value="1"/>
</dbReference>
<dbReference type="EMBL" id="ADZX01000472">
    <property type="protein sequence ID" value="EFK96476.1"/>
    <property type="molecule type" value="Genomic_DNA"/>
</dbReference>
<accession>D9PIZ7</accession>
<dbReference type="Gene3D" id="3.30.420.10">
    <property type="entry name" value="Ribonuclease H-like superfamily/Ribonuclease H"/>
    <property type="match status" value="1"/>
</dbReference>
<evidence type="ECO:0000259" key="2">
    <source>
        <dbReference type="PROSITE" id="PS50994"/>
    </source>
</evidence>
<evidence type="ECO:0000313" key="3">
    <source>
        <dbReference type="EMBL" id="EFK96476.1"/>
    </source>
</evidence>
<organism evidence="3">
    <name type="scientific">sediment metagenome</name>
    <dbReference type="NCBI Taxonomy" id="749907"/>
    <lineage>
        <taxon>unclassified sequences</taxon>
        <taxon>metagenomes</taxon>
        <taxon>ecological metagenomes</taxon>
    </lineage>
</organism>
<dbReference type="InterPro" id="IPR036397">
    <property type="entry name" value="RNaseH_sf"/>
</dbReference>
<dbReference type="PANTHER" id="PTHR46889">
    <property type="entry name" value="TRANSPOSASE INSF FOR INSERTION SEQUENCE IS3B-RELATED"/>
    <property type="match status" value="1"/>
</dbReference>
<gene>
    <name evidence="3" type="ORF">LDC_1506</name>
</gene>
<dbReference type="AlphaFoldDB" id="D9PIZ7"/>
<dbReference type="PROSITE" id="PS50994">
    <property type="entry name" value="INTEGRASE"/>
    <property type="match status" value="1"/>
</dbReference>
<evidence type="ECO:0000256" key="1">
    <source>
        <dbReference type="SAM" id="MobiDB-lite"/>
    </source>
</evidence>
<sequence>MNILADAVRNSWIADIKQRTIERMTNLAEKKLNPRHYYLSEVARKRLRWLYILYYEQDGNVTKTANKIGISRQWLSPLKNLFENQGRDPRKLEPESKAPHSTKNRKRISKEVEDTILKVRKDSKNVWGKVKVAVVMKRDYQIKINPNTVNSYLHKHKLIDPKISLKNSRAWQAKIARENPETELVVRYRPPKAIKDLAPGALVEKDMKYIEKQTRKDSSKGADNFYSQHTEIDSFTRIRSLELARDGTALGSAEAHEKSKEKFGFAIACENTDNGYENQKEFREVLKKDKVFHFNSNKGTPTDNPRVERSHLTDEVEFYQRGGYKKTFEEQAGALKEWEHLYNWKRPHQALGYLTPIAFHELWKVDKEKAYSIVETYQKYLKKQSVRLARARRIKKKEQVEKLMEFIDVKINEKVGIKKAINSLIHCQLCSLA</sequence>
<dbReference type="InterPro" id="IPR012337">
    <property type="entry name" value="RNaseH-like_sf"/>
</dbReference>
<dbReference type="InterPro" id="IPR001584">
    <property type="entry name" value="Integrase_cat-core"/>
</dbReference>
<dbReference type="SUPFAM" id="SSF53098">
    <property type="entry name" value="Ribonuclease H-like"/>
    <property type="match status" value="1"/>
</dbReference>
<name>D9PIZ7_9ZZZZ</name>
<proteinExistence type="predicted"/>
<dbReference type="InterPro" id="IPR050900">
    <property type="entry name" value="Transposase_IS3/IS150/IS904"/>
</dbReference>
<feature type="region of interest" description="Disordered" evidence="1">
    <location>
        <begin position="85"/>
        <end position="109"/>
    </location>
</feature>
<reference evidence="3" key="2">
    <citation type="journal article" date="2011" name="Microb. Ecol.">
        <title>Taxonomic and Functional Metagenomic Profiling of the Microbial Community in the Anoxic Sediment of a Sub-saline Shallow Lake (Laguna de Carrizo, Central Spain).</title>
        <authorList>
            <person name="Ferrer M."/>
            <person name="Guazzaroni M.E."/>
            <person name="Richter M."/>
            <person name="Garcia-Salamanca A."/>
            <person name="Yarza P."/>
            <person name="Suarez-Suarez A."/>
            <person name="Solano J."/>
            <person name="Alcaide M."/>
            <person name="van Dillewijn P."/>
            <person name="Molina-Henares M.A."/>
            <person name="Lopez-Cortes N."/>
            <person name="Al-Ramahi Y."/>
            <person name="Guerrero C."/>
            <person name="Acosta A."/>
            <person name="de Eugenio L.I."/>
            <person name="Martinez V."/>
            <person name="Marques S."/>
            <person name="Rojo F."/>
            <person name="Santero E."/>
            <person name="Genilloud O."/>
            <person name="Perez-Perez J."/>
            <person name="Rossello-Mora R."/>
            <person name="Ramos J.L."/>
        </authorList>
    </citation>
    <scope>NUCLEOTIDE SEQUENCE</scope>
</reference>
<dbReference type="PANTHER" id="PTHR46889:SF4">
    <property type="entry name" value="TRANSPOSASE INSO FOR INSERTION SEQUENCE ELEMENT IS911B-RELATED"/>
    <property type="match status" value="1"/>
</dbReference>
<dbReference type="GO" id="GO:0003676">
    <property type="term" value="F:nucleic acid binding"/>
    <property type="evidence" value="ECO:0007669"/>
    <property type="project" value="InterPro"/>
</dbReference>